<feature type="region of interest" description="Disordered" evidence="1">
    <location>
        <begin position="99"/>
        <end position="129"/>
    </location>
</feature>
<sequence>MFDKPSSLPSPSQSLPVYQPGSAEDTKGPVTQKFIKRQLSGQNDSLNAESNTDTASKSLTDYNIEQLDFESVEASLVFKTCNEYLLDQMLRKGEDEPLTAISEDNESTDDTGSVTLRPDPSEKFFAGQDPESGLTLIRPLSMPLPEPEENEPETGQPITHSVVSTSGDESSDDEDDAVFFSATPSLTASMVPTPVRKSSPQRDKAWNHLTGLINKSHDCRNPAWIEGEDLKAALSAWITTFPAATNPEKVVSTLQHTATKIEKAEDLIPTLQDFMDNYLVAEQLHHAAPEKILELKQDPKQILETLLIFRQKLVAETPEEDYERTVKKLDTFISQQLVANHADKFKAATGFDMSPEQMDYTHFRRLASIAGSSSPHDRLDHYIVEFSRTREGYELGHLIQMDLWLSDDKDQPNAVVYLLGNALMPDFQKSATRLGLAEEPAQPKPEDISTSVKTGQQEARTESDKGKRVRFKDQPEVVPAQEARQSTGAKIEDIVPLSRGDMASHISVQYFDLLQDYLHDLEKRAHGDADASTLLFHFRGQAESVTELMNQANQIAGKYRNGVPPKIQQQCEKLYDQAEKKTSVLMSELDPHLARFDPERAGPVTGQARTDALSQMSYVQSGLVDKTEFINDFHNLTGLTVVKSLMPRRSQAFGNHITTFEDMRTPEELKLYETKEGEATMEARYKPPKRRSMREAPPPPSYMRAAKRLRGYPKTSDILGGLNKLTKAYHQAMETDLSTPVNFCKSLLAIESPQIMLALRVRMENEKVPGVMVNSWAERMQEIMLLQVASRVTTQVAGTVAGRMGKKYQGDPRPMYQKMDLREDATQETLTQLSPMDYQINRQTDEMIREESFRFLDQFNIGKGGDWIANSGVDPRLEQMWINGLNKPAEWDDNFKNMMAKYLPSPRQLGHYLVANNMLPKERYPKRL</sequence>
<protein>
    <submittedName>
        <fullName evidence="2">Uncharacterized protein</fullName>
    </submittedName>
</protein>
<feature type="region of interest" description="Disordered" evidence="1">
    <location>
        <begin position="142"/>
        <end position="174"/>
    </location>
</feature>
<feature type="compositionally biased region" description="Polar residues" evidence="1">
    <location>
        <begin position="39"/>
        <end position="55"/>
    </location>
</feature>
<evidence type="ECO:0000313" key="2">
    <source>
        <dbReference type="EMBL" id="SMA49831.1"/>
    </source>
</evidence>
<dbReference type="RefSeq" id="WP_087112282.1">
    <property type="nucleotide sequence ID" value="NZ_CBCSCN010000011.1"/>
</dbReference>
<dbReference type="Proteomes" id="UP000196573">
    <property type="component" value="Unassembled WGS sequence"/>
</dbReference>
<gene>
    <name evidence="2" type="ORF">EHSB41UT_03621</name>
</gene>
<name>A0A1X7AND7_9GAMM</name>
<accession>A0A1X7AND7</accession>
<keyword evidence="3" id="KW-1185">Reference proteome</keyword>
<organism evidence="2 3">
    <name type="scientific">Parendozoicomonas haliclonae</name>
    <dbReference type="NCBI Taxonomy" id="1960125"/>
    <lineage>
        <taxon>Bacteria</taxon>
        <taxon>Pseudomonadati</taxon>
        <taxon>Pseudomonadota</taxon>
        <taxon>Gammaproteobacteria</taxon>
        <taxon>Oceanospirillales</taxon>
        <taxon>Endozoicomonadaceae</taxon>
        <taxon>Parendozoicomonas</taxon>
    </lineage>
</organism>
<dbReference type="EMBL" id="FWPT01000009">
    <property type="protein sequence ID" value="SMA49831.1"/>
    <property type="molecule type" value="Genomic_DNA"/>
</dbReference>
<feature type="region of interest" description="Disordered" evidence="1">
    <location>
        <begin position="1"/>
        <end position="55"/>
    </location>
</feature>
<feature type="compositionally biased region" description="Basic and acidic residues" evidence="1">
    <location>
        <begin position="459"/>
        <end position="475"/>
    </location>
</feature>
<feature type="compositionally biased region" description="Low complexity" evidence="1">
    <location>
        <begin position="1"/>
        <end position="20"/>
    </location>
</feature>
<feature type="region of interest" description="Disordered" evidence="1">
    <location>
        <begin position="437"/>
        <end position="485"/>
    </location>
</feature>
<evidence type="ECO:0000313" key="3">
    <source>
        <dbReference type="Proteomes" id="UP000196573"/>
    </source>
</evidence>
<dbReference type="AlphaFoldDB" id="A0A1X7AND7"/>
<evidence type="ECO:0000256" key="1">
    <source>
        <dbReference type="SAM" id="MobiDB-lite"/>
    </source>
</evidence>
<proteinExistence type="predicted"/>
<reference evidence="2 3" key="1">
    <citation type="submission" date="2017-03" db="EMBL/GenBank/DDBJ databases">
        <authorList>
            <person name="Afonso C.L."/>
            <person name="Miller P.J."/>
            <person name="Scott M.A."/>
            <person name="Spackman E."/>
            <person name="Goraichik I."/>
            <person name="Dimitrov K.M."/>
            <person name="Suarez D.L."/>
            <person name="Swayne D.E."/>
        </authorList>
    </citation>
    <scope>NUCLEOTIDE SEQUENCE [LARGE SCALE GENOMIC DNA]</scope>
    <source>
        <strain evidence="2">SB41UT1</strain>
    </source>
</reference>
<feature type="compositionally biased region" description="Polar residues" evidence="1">
    <location>
        <begin position="448"/>
        <end position="458"/>
    </location>
</feature>